<dbReference type="GO" id="GO:0005737">
    <property type="term" value="C:cytoplasm"/>
    <property type="evidence" value="ECO:0007669"/>
    <property type="project" value="TreeGrafter"/>
</dbReference>
<evidence type="ECO:0000256" key="1">
    <source>
        <dbReference type="ARBA" id="ARBA00008987"/>
    </source>
</evidence>
<evidence type="ECO:0000256" key="7">
    <source>
        <dbReference type="PIRNR" id="PIRNR000077"/>
    </source>
</evidence>
<dbReference type="PANTHER" id="PTHR45663">
    <property type="entry name" value="GEO12009P1"/>
    <property type="match status" value="1"/>
</dbReference>
<dbReference type="SUPFAM" id="SSF52833">
    <property type="entry name" value="Thioredoxin-like"/>
    <property type="match status" value="1"/>
</dbReference>
<dbReference type="AlphaFoldDB" id="A0A402D0Z7"/>
<keyword evidence="4" id="KW-1015">Disulfide bond</keyword>
<comment type="similarity">
    <text evidence="1 7">Belongs to the thioredoxin family.</text>
</comment>
<dbReference type="InterPro" id="IPR013766">
    <property type="entry name" value="Thioredoxin_domain"/>
</dbReference>
<evidence type="ECO:0000313" key="8">
    <source>
        <dbReference type="EMBL" id="BDI31771.1"/>
    </source>
</evidence>
<dbReference type="OrthoDB" id="530955at2"/>
<dbReference type="Proteomes" id="UP000287394">
    <property type="component" value="Chromosome"/>
</dbReference>
<evidence type="ECO:0000256" key="6">
    <source>
        <dbReference type="NCBIfam" id="TIGR01068"/>
    </source>
</evidence>
<evidence type="ECO:0000256" key="4">
    <source>
        <dbReference type="ARBA" id="ARBA00023157"/>
    </source>
</evidence>
<dbReference type="EMBL" id="AP025739">
    <property type="protein sequence ID" value="BDI31771.1"/>
    <property type="molecule type" value="Genomic_DNA"/>
</dbReference>
<evidence type="ECO:0000256" key="5">
    <source>
        <dbReference type="ARBA" id="ARBA00023284"/>
    </source>
</evidence>
<dbReference type="PANTHER" id="PTHR45663:SF11">
    <property type="entry name" value="GEO12009P1"/>
    <property type="match status" value="1"/>
</dbReference>
<dbReference type="PROSITE" id="PS51352">
    <property type="entry name" value="THIOREDOXIN_2"/>
    <property type="match status" value="1"/>
</dbReference>
<dbReference type="FunFam" id="3.40.30.10:FF:000001">
    <property type="entry name" value="Thioredoxin"/>
    <property type="match status" value="1"/>
</dbReference>
<accession>A0A402D0Z7</accession>
<name>A0A402D0Z7_9BACT</name>
<dbReference type="RefSeq" id="WP_119323187.1">
    <property type="nucleotide sequence ID" value="NZ_AP025739.1"/>
</dbReference>
<dbReference type="Pfam" id="PF00085">
    <property type="entry name" value="Thioredoxin"/>
    <property type="match status" value="1"/>
</dbReference>
<dbReference type="InterPro" id="IPR036249">
    <property type="entry name" value="Thioredoxin-like_sf"/>
</dbReference>
<dbReference type="PRINTS" id="PR00421">
    <property type="entry name" value="THIOREDOXIN"/>
</dbReference>
<dbReference type="PIRSF" id="PIRSF000077">
    <property type="entry name" value="Thioredoxin"/>
    <property type="match status" value="1"/>
</dbReference>
<evidence type="ECO:0000313" key="9">
    <source>
        <dbReference type="Proteomes" id="UP000287394"/>
    </source>
</evidence>
<evidence type="ECO:0000256" key="3">
    <source>
        <dbReference type="ARBA" id="ARBA00022982"/>
    </source>
</evidence>
<dbReference type="CDD" id="cd02947">
    <property type="entry name" value="TRX_family"/>
    <property type="match status" value="1"/>
</dbReference>
<dbReference type="PROSITE" id="PS00194">
    <property type="entry name" value="THIOREDOXIN_1"/>
    <property type="match status" value="1"/>
</dbReference>
<dbReference type="FunCoup" id="A0A402D0Z7">
    <property type="interactions" value="384"/>
</dbReference>
<reference evidence="8 9" key="1">
    <citation type="journal article" date="2019" name="Int. J. Syst. Evol. Microbiol.">
        <title>Capsulimonas corticalis gen. nov., sp. nov., an aerobic capsulated bacterium, of a novel bacterial order, Capsulimonadales ord. nov., of the class Armatimonadia of the phylum Armatimonadetes.</title>
        <authorList>
            <person name="Li J."/>
            <person name="Kudo C."/>
            <person name="Tonouchi A."/>
        </authorList>
    </citation>
    <scope>NUCLEOTIDE SEQUENCE [LARGE SCALE GENOMIC DNA]</scope>
    <source>
        <strain evidence="8 9">AX-7</strain>
    </source>
</reference>
<organism evidence="8 9">
    <name type="scientific">Capsulimonas corticalis</name>
    <dbReference type="NCBI Taxonomy" id="2219043"/>
    <lineage>
        <taxon>Bacteria</taxon>
        <taxon>Bacillati</taxon>
        <taxon>Armatimonadota</taxon>
        <taxon>Armatimonadia</taxon>
        <taxon>Capsulimonadales</taxon>
        <taxon>Capsulimonadaceae</taxon>
        <taxon>Capsulimonas</taxon>
    </lineage>
</organism>
<protein>
    <recommendedName>
        <fullName evidence="6 7">Thioredoxin</fullName>
    </recommendedName>
</protein>
<keyword evidence="5" id="KW-0676">Redox-active center</keyword>
<keyword evidence="9" id="KW-1185">Reference proteome</keyword>
<sequence length="108" mass="11314">MSSAAAVTTADFDKEVLQSEVPVLVDFWAVWCGPCRAIAPAVDAVAAEYEGKAKVLKLNVDDSPDIAGRYGVQSIPTLIIFKGGQKVGELVGGQNTKQTIGAALSQHI</sequence>
<dbReference type="Gene3D" id="3.40.30.10">
    <property type="entry name" value="Glutaredoxin"/>
    <property type="match status" value="1"/>
</dbReference>
<gene>
    <name evidence="8" type="primary">trxA_2</name>
    <name evidence="8" type="ORF">CCAX7_38220</name>
</gene>
<dbReference type="GO" id="GO:0015035">
    <property type="term" value="F:protein-disulfide reductase activity"/>
    <property type="evidence" value="ECO:0007669"/>
    <property type="project" value="UniProtKB-UniRule"/>
</dbReference>
<dbReference type="InterPro" id="IPR017937">
    <property type="entry name" value="Thioredoxin_CS"/>
</dbReference>
<proteinExistence type="inferred from homology"/>
<dbReference type="KEGG" id="ccot:CCAX7_38220"/>
<keyword evidence="3" id="KW-0249">Electron transport</keyword>
<dbReference type="InterPro" id="IPR005746">
    <property type="entry name" value="Thioredoxin"/>
</dbReference>
<evidence type="ECO:0000256" key="2">
    <source>
        <dbReference type="ARBA" id="ARBA00022448"/>
    </source>
</evidence>
<keyword evidence="2" id="KW-0813">Transport</keyword>
<dbReference type="NCBIfam" id="TIGR01068">
    <property type="entry name" value="thioredoxin"/>
    <property type="match status" value="1"/>
</dbReference>